<dbReference type="STRING" id="6313.A0A0K0DBE7"/>
<reference evidence="9" key="2">
    <citation type="submission" date="2016-04" db="UniProtKB">
        <authorList>
            <consortium name="WormBaseParasite"/>
        </authorList>
    </citation>
    <scope>IDENTIFICATION</scope>
</reference>
<accession>A0A0K0DBE7</accession>
<dbReference type="GO" id="GO:0007218">
    <property type="term" value="P:neuropeptide signaling pathway"/>
    <property type="evidence" value="ECO:0007669"/>
    <property type="project" value="UniProtKB-KW"/>
</dbReference>
<sequence>MWCALFFVSLAISSIVASANDEHFTQEFCRHFPSLNLCRLRGTLQGSLLELQYLLQNVSPDNDPNSDNAVDTSPMEKRKSAFVRFGKRSLEDPSMLEKRKSAFVRFGRGAPVEIPEKRKSQYVRFGRK</sequence>
<dbReference type="InterPro" id="IPR051041">
    <property type="entry name" value="FMRFamide-related_np"/>
</dbReference>
<protein>
    <submittedName>
        <fullName evidence="9">FMRFamide</fullName>
    </submittedName>
</protein>
<evidence type="ECO:0000256" key="5">
    <source>
        <dbReference type="ARBA" id="ARBA00022815"/>
    </source>
</evidence>
<feature type="signal peptide" evidence="7">
    <location>
        <begin position="1"/>
        <end position="18"/>
    </location>
</feature>
<dbReference type="GO" id="GO:0005576">
    <property type="term" value="C:extracellular region"/>
    <property type="evidence" value="ECO:0007669"/>
    <property type="project" value="UniProtKB-SubCell"/>
</dbReference>
<dbReference type="PANTHER" id="PTHR20986:SF13">
    <property type="entry name" value="FMRF-LIKE PEPTIDE"/>
    <property type="match status" value="1"/>
</dbReference>
<evidence type="ECO:0000256" key="3">
    <source>
        <dbReference type="ARBA" id="ARBA00022525"/>
    </source>
</evidence>
<keyword evidence="5" id="KW-0027">Amidation</keyword>
<reference evidence="8" key="1">
    <citation type="submission" date="2012-09" db="EMBL/GenBank/DDBJ databases">
        <authorList>
            <person name="Martin A.A."/>
        </authorList>
    </citation>
    <scope>NUCLEOTIDE SEQUENCE</scope>
</reference>
<dbReference type="Proteomes" id="UP000035642">
    <property type="component" value="Unassembled WGS sequence"/>
</dbReference>
<dbReference type="AlphaFoldDB" id="A0A0K0DBE7"/>
<dbReference type="WBParaSite" id="ACAC_0000773901-mRNA-1">
    <property type="protein sequence ID" value="ACAC_0000773901-mRNA-1"/>
    <property type="gene ID" value="ACAC_0000773901"/>
</dbReference>
<evidence type="ECO:0000256" key="6">
    <source>
        <dbReference type="ARBA" id="ARBA00023320"/>
    </source>
</evidence>
<keyword evidence="7" id="KW-0732">Signal</keyword>
<comment type="subcellular location">
    <subcellularLocation>
        <location evidence="1">Secreted</location>
    </subcellularLocation>
</comment>
<proteinExistence type="inferred from homology"/>
<feature type="chain" id="PRO_5007413164" evidence="7">
    <location>
        <begin position="19"/>
        <end position="128"/>
    </location>
</feature>
<evidence type="ECO:0000256" key="7">
    <source>
        <dbReference type="SAM" id="SignalP"/>
    </source>
</evidence>
<evidence type="ECO:0000256" key="4">
    <source>
        <dbReference type="ARBA" id="ARBA00022685"/>
    </source>
</evidence>
<name>A0A0K0DBE7_ANGCA</name>
<evidence type="ECO:0000256" key="2">
    <source>
        <dbReference type="ARBA" id="ARBA00006356"/>
    </source>
</evidence>
<keyword evidence="3" id="KW-0964">Secreted</keyword>
<organism evidence="8 9">
    <name type="scientific">Angiostrongylus cantonensis</name>
    <name type="common">Rat lungworm</name>
    <dbReference type="NCBI Taxonomy" id="6313"/>
    <lineage>
        <taxon>Eukaryota</taxon>
        <taxon>Metazoa</taxon>
        <taxon>Ecdysozoa</taxon>
        <taxon>Nematoda</taxon>
        <taxon>Chromadorea</taxon>
        <taxon>Rhabditida</taxon>
        <taxon>Rhabditina</taxon>
        <taxon>Rhabditomorpha</taxon>
        <taxon>Strongyloidea</taxon>
        <taxon>Metastrongylidae</taxon>
        <taxon>Angiostrongylus</taxon>
    </lineage>
</organism>
<comment type="similarity">
    <text evidence="2">Belongs to the FARP (FMRFamide related peptide) family.</text>
</comment>
<keyword evidence="4" id="KW-0165">Cleavage on pair of basic residues</keyword>
<evidence type="ECO:0000313" key="9">
    <source>
        <dbReference type="WBParaSite" id="ACAC_0000773901-mRNA-1"/>
    </source>
</evidence>
<dbReference type="PANTHER" id="PTHR20986">
    <property type="entry name" value="FMRFAMIDE-RELATED PEPTIDES"/>
    <property type="match status" value="1"/>
</dbReference>
<evidence type="ECO:0000313" key="8">
    <source>
        <dbReference type="Proteomes" id="UP000035642"/>
    </source>
</evidence>
<keyword evidence="8" id="KW-1185">Reference proteome</keyword>
<evidence type="ECO:0000256" key="1">
    <source>
        <dbReference type="ARBA" id="ARBA00004613"/>
    </source>
</evidence>
<keyword evidence="6" id="KW-0527">Neuropeptide</keyword>